<gene>
    <name evidence="1" type="ORF">CMV_020876</name>
</gene>
<proteinExistence type="predicted"/>
<accession>A0A8J4QKS6</accession>
<organism evidence="1 2">
    <name type="scientific">Castanea mollissima</name>
    <name type="common">Chinese chestnut</name>
    <dbReference type="NCBI Taxonomy" id="60419"/>
    <lineage>
        <taxon>Eukaryota</taxon>
        <taxon>Viridiplantae</taxon>
        <taxon>Streptophyta</taxon>
        <taxon>Embryophyta</taxon>
        <taxon>Tracheophyta</taxon>
        <taxon>Spermatophyta</taxon>
        <taxon>Magnoliopsida</taxon>
        <taxon>eudicotyledons</taxon>
        <taxon>Gunneridae</taxon>
        <taxon>Pentapetalae</taxon>
        <taxon>rosids</taxon>
        <taxon>fabids</taxon>
        <taxon>Fagales</taxon>
        <taxon>Fagaceae</taxon>
        <taxon>Castanea</taxon>
    </lineage>
</organism>
<name>A0A8J4QKS6_9ROSI</name>
<keyword evidence="2" id="KW-1185">Reference proteome</keyword>
<dbReference type="Proteomes" id="UP000737018">
    <property type="component" value="Unassembled WGS sequence"/>
</dbReference>
<evidence type="ECO:0000313" key="2">
    <source>
        <dbReference type="Proteomes" id="UP000737018"/>
    </source>
</evidence>
<sequence length="79" mass="9087">MPMPETSDYLSSYGGHLCDIENCIIRTSLKLHTFGRRFYTCRYWSLDDNSACKFFKCLDTSICCTRGATITPIVITKFK</sequence>
<evidence type="ECO:0000313" key="1">
    <source>
        <dbReference type="EMBL" id="KAF3953706.1"/>
    </source>
</evidence>
<dbReference type="EMBL" id="JRKL02003970">
    <property type="protein sequence ID" value="KAF3953706.1"/>
    <property type="molecule type" value="Genomic_DNA"/>
</dbReference>
<comment type="caution">
    <text evidence="1">The sequence shown here is derived from an EMBL/GenBank/DDBJ whole genome shotgun (WGS) entry which is preliminary data.</text>
</comment>
<protein>
    <recommendedName>
        <fullName evidence="3">Zinc finger GRF-type domain-containing protein</fullName>
    </recommendedName>
</protein>
<reference evidence="1" key="1">
    <citation type="submission" date="2020-03" db="EMBL/GenBank/DDBJ databases">
        <title>Castanea mollissima Vanexum genome sequencing.</title>
        <authorList>
            <person name="Staton M."/>
        </authorList>
    </citation>
    <scope>NUCLEOTIDE SEQUENCE</scope>
    <source>
        <tissue evidence="1">Leaf</tissue>
    </source>
</reference>
<dbReference type="AlphaFoldDB" id="A0A8J4QKS6"/>
<dbReference type="OrthoDB" id="1755942at2759"/>
<evidence type="ECO:0008006" key="3">
    <source>
        <dbReference type="Google" id="ProtNLM"/>
    </source>
</evidence>